<feature type="domain" description="4'-phosphopantetheinyl transferase" evidence="8">
    <location>
        <begin position="6"/>
        <end position="91"/>
    </location>
</feature>
<name>A0A292Q888_9PEZI</name>
<dbReference type="InterPro" id="IPR037143">
    <property type="entry name" value="4-PPantetheinyl_Trfase_dom_sf"/>
</dbReference>
<dbReference type="GO" id="GO:0006633">
    <property type="term" value="P:fatty acid biosynthetic process"/>
    <property type="evidence" value="ECO:0007669"/>
    <property type="project" value="UniProtKB-KW"/>
</dbReference>
<keyword evidence="7" id="KW-0275">Fatty acid biosynthesis</keyword>
<dbReference type="Gene3D" id="3.90.470.20">
    <property type="entry name" value="4'-phosphopantetheinyl transferase domain"/>
    <property type="match status" value="1"/>
</dbReference>
<dbReference type="GO" id="GO:0000287">
    <property type="term" value="F:magnesium ion binding"/>
    <property type="evidence" value="ECO:0007669"/>
    <property type="project" value="InterPro"/>
</dbReference>
<sequence>MLQTKGIGVDLLHLPRLTRLLTKRPSYAHRFARRILTKSEYRQFLKSTSTTTTTMTGLGMVKWLGVRWAAKEAAFKAFGTRRGGLVWGDVEVGYYDSGQPFLWLFKGCGGGEGLEIAEGVVERRRGGLSISHDGEYLVAMAMI</sequence>
<dbReference type="HAMAP" id="MF_00101">
    <property type="entry name" value="AcpS"/>
    <property type="match status" value="1"/>
</dbReference>
<dbReference type="GO" id="GO:0008897">
    <property type="term" value="F:holo-[acyl-carrier-protein] synthase activity"/>
    <property type="evidence" value="ECO:0007669"/>
    <property type="project" value="InterPro"/>
</dbReference>
<evidence type="ECO:0000256" key="1">
    <source>
        <dbReference type="ARBA" id="ARBA00022516"/>
    </source>
</evidence>
<dbReference type="InterPro" id="IPR004568">
    <property type="entry name" value="Ppantetheine-prot_Trfase_dom"/>
</dbReference>
<dbReference type="SUPFAM" id="SSF56214">
    <property type="entry name" value="4'-phosphopantetheinyl transferase"/>
    <property type="match status" value="1"/>
</dbReference>
<keyword evidence="6" id="KW-0443">Lipid metabolism</keyword>
<keyword evidence="5" id="KW-0460">Magnesium</keyword>
<evidence type="ECO:0000259" key="8">
    <source>
        <dbReference type="Pfam" id="PF01648"/>
    </source>
</evidence>
<organism evidence="9 10">
    <name type="scientific">Tuber aestivum</name>
    <name type="common">summer truffle</name>
    <dbReference type="NCBI Taxonomy" id="59557"/>
    <lineage>
        <taxon>Eukaryota</taxon>
        <taxon>Fungi</taxon>
        <taxon>Dikarya</taxon>
        <taxon>Ascomycota</taxon>
        <taxon>Pezizomycotina</taxon>
        <taxon>Pezizomycetes</taxon>
        <taxon>Pezizales</taxon>
        <taxon>Tuberaceae</taxon>
        <taxon>Tuber</taxon>
    </lineage>
</organism>
<protein>
    <recommendedName>
        <fullName evidence="8">4'-phosphopantetheinyl transferase domain-containing protein</fullName>
    </recommendedName>
</protein>
<keyword evidence="10" id="KW-1185">Reference proteome</keyword>
<dbReference type="EMBL" id="LN890945">
    <property type="protein sequence ID" value="CUS15614.1"/>
    <property type="molecule type" value="Genomic_DNA"/>
</dbReference>
<gene>
    <name evidence="9" type="ORF">GSTUAT00000317001</name>
</gene>
<evidence type="ECO:0000256" key="3">
    <source>
        <dbReference type="ARBA" id="ARBA00022723"/>
    </source>
</evidence>
<keyword evidence="2" id="KW-0808">Transferase</keyword>
<proteinExistence type="inferred from homology"/>
<evidence type="ECO:0000256" key="5">
    <source>
        <dbReference type="ARBA" id="ARBA00022842"/>
    </source>
</evidence>
<evidence type="ECO:0000313" key="10">
    <source>
        <dbReference type="Proteomes" id="UP001412239"/>
    </source>
</evidence>
<evidence type="ECO:0000256" key="7">
    <source>
        <dbReference type="ARBA" id="ARBA00023160"/>
    </source>
</evidence>
<evidence type="ECO:0000313" key="9">
    <source>
        <dbReference type="EMBL" id="CUS15614.1"/>
    </source>
</evidence>
<dbReference type="Pfam" id="PF01648">
    <property type="entry name" value="ACPS"/>
    <property type="match status" value="1"/>
</dbReference>
<keyword evidence="4" id="KW-0276">Fatty acid metabolism</keyword>
<keyword evidence="3" id="KW-0479">Metal-binding</keyword>
<evidence type="ECO:0000256" key="6">
    <source>
        <dbReference type="ARBA" id="ARBA00023098"/>
    </source>
</evidence>
<evidence type="ECO:0000256" key="4">
    <source>
        <dbReference type="ARBA" id="ARBA00022832"/>
    </source>
</evidence>
<dbReference type="AlphaFoldDB" id="A0A292Q888"/>
<dbReference type="Proteomes" id="UP001412239">
    <property type="component" value="Unassembled WGS sequence"/>
</dbReference>
<dbReference type="InterPro" id="IPR008278">
    <property type="entry name" value="4-PPantetheinyl_Trfase_dom"/>
</dbReference>
<dbReference type="NCBIfam" id="TIGR00556">
    <property type="entry name" value="pantethn_trn"/>
    <property type="match status" value="1"/>
</dbReference>
<reference evidence="9" key="1">
    <citation type="submission" date="2015-10" db="EMBL/GenBank/DDBJ databases">
        <authorList>
            <person name="Regsiter A."/>
            <person name="william w."/>
        </authorList>
    </citation>
    <scope>NUCLEOTIDE SEQUENCE</scope>
    <source>
        <strain evidence="9">Montdore</strain>
    </source>
</reference>
<evidence type="ECO:0000256" key="2">
    <source>
        <dbReference type="ARBA" id="ARBA00022679"/>
    </source>
</evidence>
<dbReference type="InterPro" id="IPR002582">
    <property type="entry name" value="ACPS"/>
</dbReference>
<keyword evidence="1" id="KW-0444">Lipid biosynthesis</keyword>
<accession>A0A292Q888</accession>